<keyword evidence="1" id="KW-1185">Reference proteome</keyword>
<dbReference type="AlphaFoldDB" id="A0A0K0ETT8"/>
<protein>
    <submittedName>
        <fullName evidence="2">Uncharacterized protein</fullName>
    </submittedName>
</protein>
<dbReference type="WBParaSite" id="SVE_0000131050.1">
    <property type="protein sequence ID" value="SVE_0000131050.1"/>
    <property type="gene ID" value="SVE_0000131050"/>
</dbReference>
<dbReference type="Proteomes" id="UP000035680">
    <property type="component" value="Unassembled WGS sequence"/>
</dbReference>
<reference evidence="1" key="1">
    <citation type="submission" date="2014-07" db="EMBL/GenBank/DDBJ databases">
        <authorList>
            <person name="Martin A.A"/>
            <person name="De Silva N."/>
        </authorList>
    </citation>
    <scope>NUCLEOTIDE SEQUENCE</scope>
</reference>
<proteinExistence type="predicted"/>
<reference evidence="2" key="2">
    <citation type="submission" date="2015-08" db="UniProtKB">
        <authorList>
            <consortium name="WormBaseParasite"/>
        </authorList>
    </citation>
    <scope>IDENTIFICATION</scope>
</reference>
<evidence type="ECO:0000313" key="2">
    <source>
        <dbReference type="WBParaSite" id="SVE_0000131050.1"/>
    </source>
</evidence>
<organism evidence="1 2">
    <name type="scientific">Strongyloides venezuelensis</name>
    <name type="common">Threadworm</name>
    <dbReference type="NCBI Taxonomy" id="75913"/>
    <lineage>
        <taxon>Eukaryota</taxon>
        <taxon>Metazoa</taxon>
        <taxon>Ecdysozoa</taxon>
        <taxon>Nematoda</taxon>
        <taxon>Chromadorea</taxon>
        <taxon>Rhabditida</taxon>
        <taxon>Tylenchina</taxon>
        <taxon>Panagrolaimomorpha</taxon>
        <taxon>Strongyloidoidea</taxon>
        <taxon>Strongyloididae</taxon>
        <taxon>Strongyloides</taxon>
    </lineage>
</organism>
<evidence type="ECO:0000313" key="1">
    <source>
        <dbReference type="Proteomes" id="UP000035680"/>
    </source>
</evidence>
<name>A0A0K0ETT8_STRVS</name>
<accession>A0A0K0ETT8</accession>
<sequence length="54" mass="6762">MTFEYKLHYFFLSELFFCMRNKIHNVLKSCFFHIIMFSFFHIKQVNLKYNALKC</sequence>